<sequence length="232" mass="26419">MLLKLILGLTLPALIYCDMTTVLNKLVDDIVLLASTEFQSQINLQFVMFPYTYRLLFIQKSGMVRCNNGTFQSLNTLKRTDNVSLTLNGNKTLTVRTAMGLDDLEFTFESCEVDWIMIPRGPLHGQIGKNSLSVEFELDIGKPDFKSSFTSDIVLKKVNLEVYKDVQMSLKGSGFLHWIEEKILNFVANGNAAKNMWNDIIDNEFRKHLPKFEILIKPILQVQSPSHAEIRV</sequence>
<dbReference type="InterPro" id="IPR038602">
    <property type="entry name" value="Mite_allergen_7_sf"/>
</dbReference>
<dbReference type="Pfam" id="PF16984">
    <property type="entry name" value="Grp7_allergen"/>
    <property type="match status" value="1"/>
</dbReference>
<dbReference type="EMBL" id="ACPB03010107">
    <property type="status" value="NOT_ANNOTATED_CDS"/>
    <property type="molecule type" value="Genomic_DNA"/>
</dbReference>
<name>T1HVI2_RHOPR</name>
<keyword evidence="2" id="KW-1185">Reference proteome</keyword>
<organism evidence="1 2">
    <name type="scientific">Rhodnius prolixus</name>
    <name type="common">Triatomid bug</name>
    <dbReference type="NCBI Taxonomy" id="13249"/>
    <lineage>
        <taxon>Eukaryota</taxon>
        <taxon>Metazoa</taxon>
        <taxon>Ecdysozoa</taxon>
        <taxon>Arthropoda</taxon>
        <taxon>Hexapoda</taxon>
        <taxon>Insecta</taxon>
        <taxon>Pterygota</taxon>
        <taxon>Neoptera</taxon>
        <taxon>Paraneoptera</taxon>
        <taxon>Hemiptera</taxon>
        <taxon>Heteroptera</taxon>
        <taxon>Panheteroptera</taxon>
        <taxon>Cimicomorpha</taxon>
        <taxon>Reduviidae</taxon>
        <taxon>Triatominae</taxon>
        <taxon>Rhodnius</taxon>
    </lineage>
</organism>
<dbReference type="InParanoid" id="T1HVI2"/>
<dbReference type="InterPro" id="IPR020234">
    <property type="entry name" value="Mite_allergen_group-7"/>
</dbReference>
<dbReference type="Gene3D" id="3.15.10.50">
    <property type="match status" value="1"/>
</dbReference>
<dbReference type="VEuPathDB" id="VectorBase:RPRC008052"/>
<dbReference type="Proteomes" id="UP000015103">
    <property type="component" value="Unassembled WGS sequence"/>
</dbReference>
<dbReference type="HOGENOM" id="CLU_1196160_0_0_1"/>
<dbReference type="RefSeq" id="XP_073976327.1">
    <property type="nucleotide sequence ID" value="XM_074120226.1"/>
</dbReference>
<dbReference type="EnsemblMetazoa" id="RPRC008052-RA">
    <property type="protein sequence ID" value="RPRC008052-PA"/>
    <property type="gene ID" value="RPRC008052"/>
</dbReference>
<accession>T1HVI2</accession>
<evidence type="ECO:0000313" key="1">
    <source>
        <dbReference type="EnsemblMetazoa" id="RPRC008052-PA"/>
    </source>
</evidence>
<dbReference type="GeneID" id="141450124"/>
<protein>
    <submittedName>
        <fullName evidence="1">Uncharacterized protein</fullName>
    </submittedName>
</protein>
<proteinExistence type="predicted"/>
<evidence type="ECO:0000313" key="2">
    <source>
        <dbReference type="Proteomes" id="UP000015103"/>
    </source>
</evidence>
<dbReference type="AlphaFoldDB" id="T1HVI2"/>
<reference evidence="1" key="1">
    <citation type="submission" date="2015-05" db="UniProtKB">
        <authorList>
            <consortium name="EnsemblMetazoa"/>
        </authorList>
    </citation>
    <scope>IDENTIFICATION</scope>
</reference>